<keyword evidence="2" id="KW-1185">Reference proteome</keyword>
<proteinExistence type="predicted"/>
<gene>
    <name evidence="1" type="ORF">SAMN06265379_102205</name>
</gene>
<dbReference type="AlphaFoldDB" id="A0A521BY69"/>
<evidence type="ECO:0000313" key="2">
    <source>
        <dbReference type="Proteomes" id="UP000319040"/>
    </source>
</evidence>
<accession>A0A521BY69</accession>
<organism evidence="1 2">
    <name type="scientific">Saccharicrinis carchari</name>
    <dbReference type="NCBI Taxonomy" id="1168039"/>
    <lineage>
        <taxon>Bacteria</taxon>
        <taxon>Pseudomonadati</taxon>
        <taxon>Bacteroidota</taxon>
        <taxon>Bacteroidia</taxon>
        <taxon>Marinilabiliales</taxon>
        <taxon>Marinilabiliaceae</taxon>
        <taxon>Saccharicrinis</taxon>
    </lineage>
</organism>
<dbReference type="EMBL" id="FXTB01000002">
    <property type="protein sequence ID" value="SMO52138.1"/>
    <property type="molecule type" value="Genomic_DNA"/>
</dbReference>
<reference evidence="1 2" key="1">
    <citation type="submission" date="2017-05" db="EMBL/GenBank/DDBJ databases">
        <authorList>
            <person name="Varghese N."/>
            <person name="Submissions S."/>
        </authorList>
    </citation>
    <scope>NUCLEOTIDE SEQUENCE [LARGE SCALE GENOMIC DNA]</scope>
    <source>
        <strain evidence="1 2">DSM 27040</strain>
    </source>
</reference>
<protein>
    <submittedName>
        <fullName evidence="1">Uncharacterized protein</fullName>
    </submittedName>
</protein>
<name>A0A521BY69_SACCC</name>
<sequence length="109" mass="12407">MFSCSKVKNNLNLKVNQYFIDFWVERNFYFSLFAYGQRFAPKTNAADAHLCASQFSSFTPTLKGRVFTADKISTHKQNYSRNEAPLLNKGGVDDIEVRNIRRGGCEPAS</sequence>
<dbReference type="Proteomes" id="UP000319040">
    <property type="component" value="Unassembled WGS sequence"/>
</dbReference>
<evidence type="ECO:0000313" key="1">
    <source>
        <dbReference type="EMBL" id="SMO52138.1"/>
    </source>
</evidence>